<dbReference type="InterPro" id="IPR040079">
    <property type="entry name" value="Glutathione_S-Trfase"/>
</dbReference>
<evidence type="ECO:0008006" key="6">
    <source>
        <dbReference type="Google" id="ProtNLM"/>
    </source>
</evidence>
<evidence type="ECO:0000256" key="1">
    <source>
        <dbReference type="SAM" id="SignalP"/>
    </source>
</evidence>
<feature type="chain" id="PRO_5044334165" description="Glutathione transferase" evidence="1">
    <location>
        <begin position="18"/>
        <end position="243"/>
    </location>
</feature>
<evidence type="ECO:0000259" key="2">
    <source>
        <dbReference type="PROSITE" id="PS50404"/>
    </source>
</evidence>
<dbReference type="InterPro" id="IPR010987">
    <property type="entry name" value="Glutathione-S-Trfase_C-like"/>
</dbReference>
<proteinExistence type="predicted"/>
<dbReference type="Proteomes" id="UP001515480">
    <property type="component" value="Unassembled WGS sequence"/>
</dbReference>
<dbReference type="GO" id="GO:0004364">
    <property type="term" value="F:glutathione transferase activity"/>
    <property type="evidence" value="ECO:0007669"/>
    <property type="project" value="TreeGrafter"/>
</dbReference>
<dbReference type="Gene3D" id="1.20.1050.10">
    <property type="match status" value="1"/>
</dbReference>
<keyword evidence="1" id="KW-0732">Signal</keyword>
<organism evidence="4 5">
    <name type="scientific">Prymnesium parvum</name>
    <name type="common">Toxic golden alga</name>
    <dbReference type="NCBI Taxonomy" id="97485"/>
    <lineage>
        <taxon>Eukaryota</taxon>
        <taxon>Haptista</taxon>
        <taxon>Haptophyta</taxon>
        <taxon>Prymnesiophyceae</taxon>
        <taxon>Prymnesiales</taxon>
        <taxon>Prymnesiaceae</taxon>
        <taxon>Prymnesium</taxon>
    </lineage>
</organism>
<dbReference type="GO" id="GO:0006749">
    <property type="term" value="P:glutathione metabolic process"/>
    <property type="evidence" value="ECO:0007669"/>
    <property type="project" value="TreeGrafter"/>
</dbReference>
<protein>
    <recommendedName>
        <fullName evidence="6">Glutathione transferase</fullName>
    </recommendedName>
</protein>
<dbReference type="PROSITE" id="PS50405">
    <property type="entry name" value="GST_CTER"/>
    <property type="match status" value="1"/>
</dbReference>
<dbReference type="SFLD" id="SFLDG00363">
    <property type="entry name" value="AMPS_(cytGST):_Alpha-__Mu-__Pi"/>
    <property type="match status" value="1"/>
</dbReference>
<dbReference type="Pfam" id="PF02798">
    <property type="entry name" value="GST_N"/>
    <property type="match status" value="1"/>
</dbReference>
<evidence type="ECO:0000313" key="4">
    <source>
        <dbReference type="EMBL" id="KAL1528554.1"/>
    </source>
</evidence>
<gene>
    <name evidence="4" type="ORF">AB1Y20_009897</name>
</gene>
<dbReference type="Pfam" id="PF14497">
    <property type="entry name" value="GST_C_3"/>
    <property type="match status" value="1"/>
</dbReference>
<dbReference type="SUPFAM" id="SSF52833">
    <property type="entry name" value="Thioredoxin-like"/>
    <property type="match status" value="1"/>
</dbReference>
<keyword evidence="5" id="KW-1185">Reference proteome</keyword>
<accession>A0AB34K1Q1</accession>
<dbReference type="Gene3D" id="3.40.30.10">
    <property type="entry name" value="Glutaredoxin"/>
    <property type="match status" value="1"/>
</dbReference>
<dbReference type="PANTHER" id="PTHR11571">
    <property type="entry name" value="GLUTATHIONE S-TRANSFERASE"/>
    <property type="match status" value="1"/>
</dbReference>
<evidence type="ECO:0000259" key="3">
    <source>
        <dbReference type="PROSITE" id="PS50405"/>
    </source>
</evidence>
<sequence>MARWLLSAAALAAAAAAAEEKACGEVTLRYFDIRGRGEAIRMALHDQGVPFADESFSFDEWGKEKPDGLKARWTAEGKLAFGQVPLLEIDGLELVQTQAILRYLGRKLGWYEGTPAALHRIDLVAEGTEDVRGRLSAVKYSDKGEAEKQAALKHYFSHPTEGARWLGYLDALLAKSDTPFAASTPNATHADYLLLDVLDYHESIGGDDAAALIATMPALTAFRAMMRARPKLKAYLEGPLRRP</sequence>
<dbReference type="SUPFAM" id="SSF47616">
    <property type="entry name" value="GST C-terminal domain-like"/>
    <property type="match status" value="1"/>
</dbReference>
<dbReference type="CDD" id="cd03039">
    <property type="entry name" value="GST_N_Sigma_like"/>
    <property type="match status" value="1"/>
</dbReference>
<dbReference type="SFLD" id="SFLDS00019">
    <property type="entry name" value="Glutathione_Transferase_(cytos"/>
    <property type="match status" value="1"/>
</dbReference>
<evidence type="ECO:0000313" key="5">
    <source>
        <dbReference type="Proteomes" id="UP001515480"/>
    </source>
</evidence>
<dbReference type="InterPro" id="IPR036282">
    <property type="entry name" value="Glutathione-S-Trfase_C_sf"/>
</dbReference>
<dbReference type="InterPro" id="IPR004046">
    <property type="entry name" value="GST_C"/>
</dbReference>
<dbReference type="AlphaFoldDB" id="A0AB34K1Q1"/>
<name>A0AB34K1Q1_PRYPA</name>
<feature type="domain" description="GST C-terminal" evidence="3">
    <location>
        <begin position="114"/>
        <end position="243"/>
    </location>
</feature>
<dbReference type="SFLD" id="SFLDG01205">
    <property type="entry name" value="AMPS.1"/>
    <property type="match status" value="1"/>
</dbReference>
<reference evidence="4 5" key="1">
    <citation type="journal article" date="2024" name="Science">
        <title>Giant polyketide synthase enzymes in the biosynthesis of giant marine polyether toxins.</title>
        <authorList>
            <person name="Fallon T.R."/>
            <person name="Shende V.V."/>
            <person name="Wierzbicki I.H."/>
            <person name="Pendleton A.L."/>
            <person name="Watervoot N.F."/>
            <person name="Auber R.P."/>
            <person name="Gonzalez D.J."/>
            <person name="Wisecaver J.H."/>
            <person name="Moore B.S."/>
        </authorList>
    </citation>
    <scope>NUCLEOTIDE SEQUENCE [LARGE SCALE GENOMIC DNA]</scope>
    <source>
        <strain evidence="4 5">12B1</strain>
    </source>
</reference>
<feature type="signal peptide" evidence="1">
    <location>
        <begin position="1"/>
        <end position="17"/>
    </location>
</feature>
<dbReference type="InterPro" id="IPR036249">
    <property type="entry name" value="Thioredoxin-like_sf"/>
</dbReference>
<dbReference type="InterPro" id="IPR004045">
    <property type="entry name" value="Glutathione_S-Trfase_N"/>
</dbReference>
<comment type="caution">
    <text evidence="4">The sequence shown here is derived from an EMBL/GenBank/DDBJ whole genome shotgun (WGS) entry which is preliminary data.</text>
</comment>
<feature type="domain" description="GST N-terminal" evidence="2">
    <location>
        <begin position="24"/>
        <end position="112"/>
    </location>
</feature>
<dbReference type="PROSITE" id="PS50404">
    <property type="entry name" value="GST_NTER"/>
    <property type="match status" value="1"/>
</dbReference>
<dbReference type="InterPro" id="IPR050213">
    <property type="entry name" value="GST_superfamily"/>
</dbReference>
<dbReference type="PANTHER" id="PTHR11571:SF141">
    <property type="entry name" value="GLUTATHIONE S-TRANSFERASE"/>
    <property type="match status" value="1"/>
</dbReference>
<dbReference type="EMBL" id="JBGBPQ010000002">
    <property type="protein sequence ID" value="KAL1528554.1"/>
    <property type="molecule type" value="Genomic_DNA"/>
</dbReference>